<evidence type="ECO:0000256" key="1">
    <source>
        <dbReference type="SAM" id="MobiDB-lite"/>
    </source>
</evidence>
<feature type="compositionally biased region" description="Low complexity" evidence="1">
    <location>
        <begin position="534"/>
        <end position="555"/>
    </location>
</feature>
<feature type="region of interest" description="Disordered" evidence="1">
    <location>
        <begin position="742"/>
        <end position="775"/>
    </location>
</feature>
<keyword evidence="3" id="KW-1185">Reference proteome</keyword>
<dbReference type="Proteomes" id="UP000053890">
    <property type="component" value="Unassembled WGS sequence"/>
</dbReference>
<reference evidence="2 3" key="1">
    <citation type="journal article" date="2015" name="Front. Microbiol.">
        <title>Genome sequence of the plant growth promoting endophytic yeast Rhodotorula graminis WP1.</title>
        <authorList>
            <person name="Firrincieli A."/>
            <person name="Otillar R."/>
            <person name="Salamov A."/>
            <person name="Schmutz J."/>
            <person name="Khan Z."/>
            <person name="Redman R.S."/>
            <person name="Fleck N.D."/>
            <person name="Lindquist E."/>
            <person name="Grigoriev I.V."/>
            <person name="Doty S.L."/>
        </authorList>
    </citation>
    <scope>NUCLEOTIDE SEQUENCE [LARGE SCALE GENOMIC DNA]</scope>
    <source>
        <strain evidence="2 3">WP1</strain>
    </source>
</reference>
<dbReference type="OMA" id="GHDERNI"/>
<dbReference type="RefSeq" id="XP_018272666.1">
    <property type="nucleotide sequence ID" value="XM_018414142.1"/>
</dbReference>
<dbReference type="EMBL" id="KQ474076">
    <property type="protein sequence ID" value="KPV76617.1"/>
    <property type="molecule type" value="Genomic_DNA"/>
</dbReference>
<dbReference type="OrthoDB" id="2422840at2759"/>
<feature type="compositionally biased region" description="Pro residues" evidence="1">
    <location>
        <begin position="743"/>
        <end position="756"/>
    </location>
</feature>
<feature type="region of interest" description="Disordered" evidence="1">
    <location>
        <begin position="534"/>
        <end position="576"/>
    </location>
</feature>
<evidence type="ECO:0000313" key="3">
    <source>
        <dbReference type="Proteomes" id="UP000053890"/>
    </source>
</evidence>
<feature type="region of interest" description="Disordered" evidence="1">
    <location>
        <begin position="595"/>
        <end position="660"/>
    </location>
</feature>
<feature type="region of interest" description="Disordered" evidence="1">
    <location>
        <begin position="478"/>
        <end position="498"/>
    </location>
</feature>
<accession>A0A194S7P9</accession>
<feature type="compositionally biased region" description="Low complexity" evidence="1">
    <location>
        <begin position="287"/>
        <end position="298"/>
    </location>
</feature>
<feature type="compositionally biased region" description="Acidic residues" evidence="1">
    <location>
        <begin position="478"/>
        <end position="489"/>
    </location>
</feature>
<feature type="region of interest" description="Disordered" evidence="1">
    <location>
        <begin position="254"/>
        <end position="312"/>
    </location>
</feature>
<dbReference type="AlphaFoldDB" id="A0A194S7P9"/>
<gene>
    <name evidence="2" type="ORF">RHOBADRAFT_42961</name>
</gene>
<sequence>MDATQQHAIRTHVRSLAVQLVPPSSPILASLPALLLPSPSRPLTPFVIGHDERKIDFWDARRVKEWDDERRRDELWEMTRAQADELKRSRKDWVEAVKHVKEEGEGVEGLPAPYTFPARLGDDIILPRVRQRAWTDRTTAFHPRSTVASLFGSPPTNLLPEPDEALTAIETVPDLDDAFDLKLSVTADQFADVKRIRSAYTSRAQLEEYLCEDEQAWLEELARVPASSIPRLGSPPIFPRSSLPALDPEALVKDPFGGLLPSERSDYPSSPRGAGISQEQWNKEEGLSSPPVSSLEPVHLGPPPPIWSSSPGKLDARRALELDPPLFHRLSQAALPAAPQLDVSRLVQLLQDDDPETDQLEPSDLEDGPFAQPARPASTTFPIFPSDDTFGDLDEQVHGASVARRIKPPKLSSPHDCLLASIAPTLSSFAAANASSSSWALAPLPGLRALTLDLSWRAWTLPAGETLKDVLIGGDDDVEVDDDDAELEGATEARETEMRDETAAVGEEDEQESITAILALLKDVEDGDDEELVPRVPVEVEQPVSKVVSPPSAASLDNRDAPETSYSANPLPTDDHALQSGALVELGYAAPPPVIDDLPSASPPGPAAAISAHRRSPIQSSSIPAPPDSSSSDFGFIFPPASSPSSPPGQRLSAGSSPDERVVELVDVEAVDMPLEHALAASATATSEEEPVARLEKAESSGPAWSSAAALDRFLTMRGRPVVAPVERELPAAHAAATIVDKPAPPSAHSSPPPGGIPFTLPPFLSEPVGPPTSPRHEPLRVVAFDTLLQMRPHLAALQRQSFLPVHRASRFPSDPHRILEPHLIVDPRSAILFLGLDALVSNVDRADEPMVGPLTRLESVMTTVGRLAARFDRLLVVLEEAVQRVGGVKRYSFTPPVLAALQQLASGLVKLAGGRHGVEVALSKVAGHSAMLVRRWADYLREKDEAAMAEEGLPVLELWGGRAWLSDDPAPDEVSLLNLADVNELAACAILAVCSAGDFYALSSEDRQAVFARILGEDRVNRMSASVSTFQGFLPMSPGSSSGFIDAPTVSISQLGALEEETAADEDFGQWAEWVDFDASQPS</sequence>
<dbReference type="GeneID" id="28974590"/>
<name>A0A194S7P9_RHOGW</name>
<dbReference type="STRING" id="578459.A0A194S7P9"/>
<feature type="compositionally biased region" description="Low complexity" evidence="1">
    <location>
        <begin position="607"/>
        <end position="640"/>
    </location>
</feature>
<evidence type="ECO:0000313" key="2">
    <source>
        <dbReference type="EMBL" id="KPV76617.1"/>
    </source>
</evidence>
<feature type="region of interest" description="Disordered" evidence="1">
    <location>
        <begin position="681"/>
        <end position="702"/>
    </location>
</feature>
<proteinExistence type="predicted"/>
<protein>
    <submittedName>
        <fullName evidence="2">Uncharacterized protein</fullName>
    </submittedName>
</protein>
<organism evidence="2 3">
    <name type="scientific">Rhodotorula graminis (strain WP1)</name>
    <dbReference type="NCBI Taxonomy" id="578459"/>
    <lineage>
        <taxon>Eukaryota</taxon>
        <taxon>Fungi</taxon>
        <taxon>Dikarya</taxon>
        <taxon>Basidiomycota</taxon>
        <taxon>Pucciniomycotina</taxon>
        <taxon>Microbotryomycetes</taxon>
        <taxon>Sporidiobolales</taxon>
        <taxon>Sporidiobolaceae</taxon>
        <taxon>Rhodotorula</taxon>
    </lineage>
</organism>